<evidence type="ECO:0000313" key="5">
    <source>
        <dbReference type="EMBL" id="KIP51945.1"/>
    </source>
</evidence>
<dbReference type="Gene3D" id="3.40.50.1240">
    <property type="entry name" value="Phosphoglycerate mutase-like"/>
    <property type="match status" value="1"/>
</dbReference>
<dbReference type="InterPro" id="IPR029033">
    <property type="entry name" value="His_PPase_superfam"/>
</dbReference>
<dbReference type="PANTHER" id="PTHR48100">
    <property type="entry name" value="BROAD-SPECIFICITY PHOSPHATASE YOR283W-RELATED"/>
    <property type="match status" value="1"/>
</dbReference>
<dbReference type="RefSeq" id="WP_042544698.1">
    <property type="nucleotide sequence ID" value="NZ_JXSQ01000018.1"/>
</dbReference>
<dbReference type="Proteomes" id="UP000032120">
    <property type="component" value="Unassembled WGS sequence"/>
</dbReference>
<dbReference type="PROSITE" id="PS00175">
    <property type="entry name" value="PG_MUTASE"/>
    <property type="match status" value="1"/>
</dbReference>
<feature type="active site" description="Proton donor/acceptor" evidence="3">
    <location>
        <position position="91"/>
    </location>
</feature>
<name>A0A0D0H470_9MICO</name>
<evidence type="ECO:0000313" key="6">
    <source>
        <dbReference type="Proteomes" id="UP000032120"/>
    </source>
</evidence>
<dbReference type="InterPro" id="IPR013078">
    <property type="entry name" value="His_Pase_superF_clade-1"/>
</dbReference>
<dbReference type="OrthoDB" id="4697614at2"/>
<dbReference type="GO" id="GO:0005737">
    <property type="term" value="C:cytoplasm"/>
    <property type="evidence" value="ECO:0007669"/>
    <property type="project" value="TreeGrafter"/>
</dbReference>
<organism evidence="5 6">
    <name type="scientific">Leucobacter komagatae</name>
    <dbReference type="NCBI Taxonomy" id="55969"/>
    <lineage>
        <taxon>Bacteria</taxon>
        <taxon>Bacillati</taxon>
        <taxon>Actinomycetota</taxon>
        <taxon>Actinomycetes</taxon>
        <taxon>Micrococcales</taxon>
        <taxon>Microbacteriaceae</taxon>
        <taxon>Leucobacter</taxon>
    </lineage>
</organism>
<dbReference type="SUPFAM" id="SSF53254">
    <property type="entry name" value="Phosphoglycerate mutase-like"/>
    <property type="match status" value="1"/>
</dbReference>
<feature type="active site" description="Tele-phosphohistidine intermediate" evidence="3">
    <location>
        <position position="14"/>
    </location>
</feature>
<evidence type="ECO:0000256" key="3">
    <source>
        <dbReference type="PIRSR" id="PIRSR613078-1"/>
    </source>
</evidence>
<proteinExistence type="predicted"/>
<dbReference type="InterPro" id="IPR050275">
    <property type="entry name" value="PGM_Phosphatase"/>
</dbReference>
<reference evidence="5 6" key="1">
    <citation type="submission" date="2015-01" db="EMBL/GenBank/DDBJ databases">
        <title>Draft genome sequence of Leucobacter komagatae strain VKM ST2845.</title>
        <authorList>
            <person name="Karlyshev A.V."/>
            <person name="Kudryashova E.B."/>
        </authorList>
    </citation>
    <scope>NUCLEOTIDE SEQUENCE [LARGE SCALE GENOMIC DNA]</scope>
    <source>
        <strain evidence="5 6">VKM ST2845</strain>
    </source>
</reference>
<evidence type="ECO:0000256" key="2">
    <source>
        <dbReference type="ARBA" id="ARBA00023235"/>
    </source>
</evidence>
<feature type="binding site" evidence="4">
    <location>
        <begin position="13"/>
        <end position="20"/>
    </location>
    <ligand>
        <name>substrate</name>
    </ligand>
</feature>
<dbReference type="EMBL" id="JXSQ01000018">
    <property type="protein sequence ID" value="KIP51945.1"/>
    <property type="molecule type" value="Genomic_DNA"/>
</dbReference>
<dbReference type="AlphaFoldDB" id="A0A0D0H470"/>
<feature type="binding site" evidence="4">
    <location>
        <position position="66"/>
    </location>
    <ligand>
        <name>substrate</name>
    </ligand>
</feature>
<dbReference type="PANTHER" id="PTHR48100:SF1">
    <property type="entry name" value="HISTIDINE PHOSPHATASE FAMILY PROTEIN-RELATED"/>
    <property type="match status" value="1"/>
</dbReference>
<gene>
    <name evidence="5" type="ORF">SD72_11930</name>
</gene>
<sequence>MTSMDAPVIALVRHGETDCNRERRVQGRTEIPLNETGKAQASAAGERLRAAAPGAWKLVHASPLGRAIETAELIAEGLGLAAPAINDGLWERDFGEAEGLLQPEIEARWPGQRGIPAAEPLDVVAERSAAAIDQIFRTAPGSIVVAHGAMLRAGIAQLTRAEMPRITNGEVWLLRSVADGYAATRLDPAAADLPQR</sequence>
<keyword evidence="1" id="KW-0324">Glycolysis</keyword>
<keyword evidence="6" id="KW-1185">Reference proteome</keyword>
<dbReference type="Pfam" id="PF00300">
    <property type="entry name" value="His_Phos_1"/>
    <property type="match status" value="1"/>
</dbReference>
<dbReference type="InterPro" id="IPR001345">
    <property type="entry name" value="PG/BPGM_mutase_AS"/>
</dbReference>
<dbReference type="SMART" id="SM00855">
    <property type="entry name" value="PGAM"/>
    <property type="match status" value="1"/>
</dbReference>
<evidence type="ECO:0008006" key="7">
    <source>
        <dbReference type="Google" id="ProtNLM"/>
    </source>
</evidence>
<dbReference type="GO" id="GO:0016791">
    <property type="term" value="F:phosphatase activity"/>
    <property type="evidence" value="ECO:0007669"/>
    <property type="project" value="TreeGrafter"/>
</dbReference>
<comment type="caution">
    <text evidence="5">The sequence shown here is derived from an EMBL/GenBank/DDBJ whole genome shotgun (WGS) entry which is preliminary data.</text>
</comment>
<evidence type="ECO:0000256" key="4">
    <source>
        <dbReference type="PIRSR" id="PIRSR613078-2"/>
    </source>
</evidence>
<accession>A0A0D0H470</accession>
<keyword evidence="2" id="KW-0413">Isomerase</keyword>
<dbReference type="CDD" id="cd07067">
    <property type="entry name" value="HP_PGM_like"/>
    <property type="match status" value="1"/>
</dbReference>
<protein>
    <recommendedName>
        <fullName evidence="7">Phosphoglycerate mutase</fullName>
    </recommendedName>
</protein>
<evidence type="ECO:0000256" key="1">
    <source>
        <dbReference type="ARBA" id="ARBA00023152"/>
    </source>
</evidence>